<feature type="region of interest" description="Disordered" evidence="1">
    <location>
        <begin position="43"/>
        <end position="72"/>
    </location>
</feature>
<dbReference type="AlphaFoldDB" id="A0AAD2H1E2"/>
<sequence>MTIATSSSCCSAISSKYVSNTSRYRPWPLYSCTSSGQLRTALANRAATPGSQASSSTGTRYVRMPQGLGSDN</sequence>
<reference evidence="2" key="1">
    <citation type="submission" date="2023-11" db="EMBL/GenBank/DDBJ databases">
        <authorList>
            <person name="De Vega J J."/>
            <person name="De Vega J J."/>
        </authorList>
    </citation>
    <scope>NUCLEOTIDE SEQUENCE</scope>
</reference>
<evidence type="ECO:0000313" key="3">
    <source>
        <dbReference type="Proteomes" id="UP001295794"/>
    </source>
</evidence>
<feature type="non-terminal residue" evidence="2">
    <location>
        <position position="72"/>
    </location>
</feature>
<proteinExistence type="predicted"/>
<evidence type="ECO:0000313" key="2">
    <source>
        <dbReference type="EMBL" id="CAK5267406.1"/>
    </source>
</evidence>
<organism evidence="2 3">
    <name type="scientific">Mycena citricolor</name>
    <dbReference type="NCBI Taxonomy" id="2018698"/>
    <lineage>
        <taxon>Eukaryota</taxon>
        <taxon>Fungi</taxon>
        <taxon>Dikarya</taxon>
        <taxon>Basidiomycota</taxon>
        <taxon>Agaricomycotina</taxon>
        <taxon>Agaricomycetes</taxon>
        <taxon>Agaricomycetidae</taxon>
        <taxon>Agaricales</taxon>
        <taxon>Marasmiineae</taxon>
        <taxon>Mycenaceae</taxon>
        <taxon>Mycena</taxon>
    </lineage>
</organism>
<evidence type="ECO:0000256" key="1">
    <source>
        <dbReference type="SAM" id="MobiDB-lite"/>
    </source>
</evidence>
<comment type="caution">
    <text evidence="2">The sequence shown here is derived from an EMBL/GenBank/DDBJ whole genome shotgun (WGS) entry which is preliminary data.</text>
</comment>
<dbReference type="Proteomes" id="UP001295794">
    <property type="component" value="Unassembled WGS sequence"/>
</dbReference>
<gene>
    <name evidence="2" type="ORF">MYCIT1_LOCUS9883</name>
</gene>
<name>A0AAD2H1E2_9AGAR</name>
<keyword evidence="3" id="KW-1185">Reference proteome</keyword>
<dbReference type="EMBL" id="CAVNYO010000122">
    <property type="protein sequence ID" value="CAK5267406.1"/>
    <property type="molecule type" value="Genomic_DNA"/>
</dbReference>
<feature type="compositionally biased region" description="Polar residues" evidence="1">
    <location>
        <begin position="49"/>
        <end position="59"/>
    </location>
</feature>
<accession>A0AAD2H1E2</accession>
<protein>
    <submittedName>
        <fullName evidence="2">Uncharacterized protein</fullName>
    </submittedName>
</protein>